<accession>A0A0R2FY97</accession>
<evidence type="ECO:0000313" key="2">
    <source>
        <dbReference type="EMBL" id="KRN33395.1"/>
    </source>
</evidence>
<evidence type="ECO:0000313" key="3">
    <source>
        <dbReference type="Proteomes" id="UP000051296"/>
    </source>
</evidence>
<dbReference type="EMBL" id="JQAX01000001">
    <property type="protein sequence ID" value="KRN33395.1"/>
    <property type="molecule type" value="Genomic_DNA"/>
</dbReference>
<gene>
    <name evidence="2" type="ORF">IV68_GL000193</name>
</gene>
<name>A0A0R2FY97_9LACO</name>
<dbReference type="PATRIC" id="fig|1123500.6.peg.191"/>
<dbReference type="RefSeq" id="WP_022791113.1">
    <property type="nucleotide sequence ID" value="NZ_ATUU01000001.1"/>
</dbReference>
<organism evidence="2 3">
    <name type="scientific">Weissella halotolerans DSM 20190</name>
    <dbReference type="NCBI Taxonomy" id="1123500"/>
    <lineage>
        <taxon>Bacteria</taxon>
        <taxon>Bacillati</taxon>
        <taxon>Bacillota</taxon>
        <taxon>Bacilli</taxon>
        <taxon>Lactobacillales</taxon>
        <taxon>Lactobacillaceae</taxon>
        <taxon>Weissella</taxon>
    </lineage>
</organism>
<proteinExistence type="predicted"/>
<reference evidence="2 3" key="1">
    <citation type="journal article" date="2015" name="Genome Announc.">
        <title>Expanding the biotechnology potential of lactobacilli through comparative genomics of 213 strains and associated genera.</title>
        <authorList>
            <person name="Sun Z."/>
            <person name="Harris H.M."/>
            <person name="McCann A."/>
            <person name="Guo C."/>
            <person name="Argimon S."/>
            <person name="Zhang W."/>
            <person name="Yang X."/>
            <person name="Jeffery I.B."/>
            <person name="Cooney J.C."/>
            <person name="Kagawa T.F."/>
            <person name="Liu W."/>
            <person name="Song Y."/>
            <person name="Salvetti E."/>
            <person name="Wrobel A."/>
            <person name="Rasinkangas P."/>
            <person name="Parkhill J."/>
            <person name="Rea M.C."/>
            <person name="O'Sullivan O."/>
            <person name="Ritari J."/>
            <person name="Douillard F.P."/>
            <person name="Paul Ross R."/>
            <person name="Yang R."/>
            <person name="Briner A.E."/>
            <person name="Felis G.E."/>
            <person name="de Vos W.M."/>
            <person name="Barrangou R."/>
            <person name="Klaenhammer T.R."/>
            <person name="Caufield P.W."/>
            <person name="Cui Y."/>
            <person name="Zhang H."/>
            <person name="O'Toole P.W."/>
        </authorList>
    </citation>
    <scope>NUCLEOTIDE SEQUENCE [LARGE SCALE GENOMIC DNA]</scope>
    <source>
        <strain evidence="2 3">DSM 20190</strain>
    </source>
</reference>
<dbReference type="Proteomes" id="UP000051296">
    <property type="component" value="Unassembled WGS sequence"/>
</dbReference>
<feature type="region of interest" description="Disordered" evidence="1">
    <location>
        <begin position="1"/>
        <end position="22"/>
    </location>
</feature>
<keyword evidence="3" id="KW-1185">Reference proteome</keyword>
<protein>
    <submittedName>
        <fullName evidence="2">Uncharacterized protein</fullName>
    </submittedName>
</protein>
<dbReference type="STRING" id="1123500.GCA_000420365_00310"/>
<evidence type="ECO:0000256" key="1">
    <source>
        <dbReference type="SAM" id="MobiDB-lite"/>
    </source>
</evidence>
<dbReference type="AlphaFoldDB" id="A0A0R2FY97"/>
<dbReference type="InParanoid" id="A0A0R2FY97"/>
<comment type="caution">
    <text evidence="2">The sequence shown here is derived from an EMBL/GenBank/DDBJ whole genome shotgun (WGS) entry which is preliminary data.</text>
</comment>
<sequence>MGTKGTLKSNDFARGAAKQSFVSKQEKVAAKEALLAQAKAKQLAKQKPAK</sequence>